<dbReference type="OMA" id="FPSQWKH"/>
<proteinExistence type="predicted"/>
<reference evidence="2" key="2">
    <citation type="submission" date="2025-08" db="UniProtKB">
        <authorList>
            <consortium name="Ensembl"/>
        </authorList>
    </citation>
    <scope>IDENTIFICATION</scope>
</reference>
<dbReference type="CDD" id="cd01650">
    <property type="entry name" value="RT_nLTR_like"/>
    <property type="match status" value="1"/>
</dbReference>
<reference evidence="2 3" key="1">
    <citation type="submission" date="2018-03" db="EMBL/GenBank/DDBJ databases">
        <title>Finding Nemo's genes: A chromosome-scale reference assembly of the genome of the orange clownfish Amphiprion percula.</title>
        <authorList>
            <person name="Lehmann R."/>
        </authorList>
    </citation>
    <scope>NUCLEOTIDE SEQUENCE</scope>
</reference>
<evidence type="ECO:0000313" key="2">
    <source>
        <dbReference type="Ensembl" id="ENSAPEP00000020295.1"/>
    </source>
</evidence>
<dbReference type="PANTHER" id="PTHR33332">
    <property type="entry name" value="REVERSE TRANSCRIPTASE DOMAIN-CONTAINING PROTEIN"/>
    <property type="match status" value="1"/>
</dbReference>
<dbReference type="Pfam" id="PF00078">
    <property type="entry name" value="RVT_1"/>
    <property type="match status" value="1"/>
</dbReference>
<dbReference type="SUPFAM" id="SSF56672">
    <property type="entry name" value="DNA/RNA polymerases"/>
    <property type="match status" value="1"/>
</dbReference>
<dbReference type="InterPro" id="IPR043502">
    <property type="entry name" value="DNA/RNA_pol_sf"/>
</dbReference>
<dbReference type="Proteomes" id="UP000265080">
    <property type="component" value="Chromosome 8"/>
</dbReference>
<reference evidence="2" key="3">
    <citation type="submission" date="2025-09" db="UniProtKB">
        <authorList>
            <consortium name="Ensembl"/>
        </authorList>
    </citation>
    <scope>IDENTIFICATION</scope>
</reference>
<evidence type="ECO:0000259" key="1">
    <source>
        <dbReference type="PROSITE" id="PS50878"/>
    </source>
</evidence>
<organism evidence="2 3">
    <name type="scientific">Amphiprion percula</name>
    <name type="common">Orange clownfish</name>
    <name type="synonym">Lutjanus percula</name>
    <dbReference type="NCBI Taxonomy" id="161767"/>
    <lineage>
        <taxon>Eukaryota</taxon>
        <taxon>Metazoa</taxon>
        <taxon>Chordata</taxon>
        <taxon>Craniata</taxon>
        <taxon>Vertebrata</taxon>
        <taxon>Euteleostomi</taxon>
        <taxon>Actinopterygii</taxon>
        <taxon>Neopterygii</taxon>
        <taxon>Teleostei</taxon>
        <taxon>Neoteleostei</taxon>
        <taxon>Acanthomorphata</taxon>
        <taxon>Ovalentaria</taxon>
        <taxon>Pomacentridae</taxon>
        <taxon>Amphiprion</taxon>
    </lineage>
</organism>
<sequence>MFLGGVCESDVFEVVRKFKSKKSTDDNSIDMSLIKEVMDCVLKPFTYICNKSFQTGIFPDRMKMAKVVPIYKNGDKHILSNYRPVSLLPQFSKILFVNRLDAFMEKYELLSDHQYGFRSNRSTSLAVMELVENISTAIDKKQYAVGVFVDLRKAFDTINHSLLLQKLERYGIRGVTLNWIRSYLNNRFQYVKFNNAVSHFRKVTCGVPQGSVLGPKLFILYLNDIGTVLNKLKFTIFADDTNLVSSGPDIKELLTTVEKELIKLKEWFNINKLSLNENKTKFMVFGGVRANCETQLILNGVKIERVYDTKFLGVILDYKLSWKPHIEYIKQKLSKSIGIIYNTRDFLNKKGLRILYFSLIMPYMTYCVEVWGNTYRTYIDPIIKLQKRVIRIINKASYCETTNKLFIESRTLKFLDIVYLRTLEILFRVKNKSLPTCIQQFFKLREKIII</sequence>
<dbReference type="PROSITE" id="PS50878">
    <property type="entry name" value="RT_POL"/>
    <property type="match status" value="1"/>
</dbReference>
<name>A0A3P8T4U6_AMPPE</name>
<protein>
    <recommendedName>
        <fullName evidence="1">Reverse transcriptase domain-containing protein</fullName>
    </recommendedName>
</protein>
<evidence type="ECO:0000313" key="3">
    <source>
        <dbReference type="Proteomes" id="UP000265080"/>
    </source>
</evidence>
<dbReference type="AlphaFoldDB" id="A0A3P8T4U6"/>
<accession>A0A3P8T4U6</accession>
<dbReference type="InterPro" id="IPR000477">
    <property type="entry name" value="RT_dom"/>
</dbReference>
<dbReference type="Ensembl" id="ENSAPET00000020839.1">
    <property type="protein sequence ID" value="ENSAPEP00000020295.1"/>
    <property type="gene ID" value="ENSAPEG00000014494.1"/>
</dbReference>
<dbReference type="STRING" id="161767.ENSAPEP00000020295"/>
<feature type="domain" description="Reverse transcriptase" evidence="1">
    <location>
        <begin position="51"/>
        <end position="303"/>
    </location>
</feature>
<dbReference type="GeneTree" id="ENSGT01060000248530"/>
<keyword evidence="3" id="KW-1185">Reference proteome</keyword>